<keyword evidence="3" id="KW-1185">Reference proteome</keyword>
<dbReference type="STRING" id="39060.SAMN05660706_1703"/>
<name>A0A1I6EMT4_9FIRM</name>
<keyword evidence="2" id="KW-0808">Transferase</keyword>
<dbReference type="EMBL" id="FOYM01000070">
    <property type="protein sequence ID" value="SFR18828.1"/>
    <property type="molecule type" value="Genomic_DNA"/>
</dbReference>
<reference evidence="3" key="1">
    <citation type="submission" date="2016-10" db="EMBL/GenBank/DDBJ databases">
        <authorList>
            <person name="Varghese N."/>
            <person name="Submissions S."/>
        </authorList>
    </citation>
    <scope>NUCLEOTIDE SEQUENCE [LARGE SCALE GENOMIC DNA]</scope>
    <source>
        <strain evidence="3">DSM 3669</strain>
    </source>
</reference>
<dbReference type="PANTHER" id="PTHR43591:SF24">
    <property type="entry name" value="2-METHOXY-6-POLYPRENYL-1,4-BENZOQUINOL METHYLASE, MITOCHONDRIAL"/>
    <property type="match status" value="1"/>
</dbReference>
<evidence type="ECO:0000259" key="1">
    <source>
        <dbReference type="Pfam" id="PF08241"/>
    </source>
</evidence>
<protein>
    <submittedName>
        <fullName evidence="2">Methyltransferase domain-containing protein</fullName>
    </submittedName>
</protein>
<feature type="domain" description="Methyltransferase type 11" evidence="1">
    <location>
        <begin position="36"/>
        <end position="132"/>
    </location>
</feature>
<evidence type="ECO:0000313" key="2">
    <source>
        <dbReference type="EMBL" id="SFR18828.1"/>
    </source>
</evidence>
<proteinExistence type="predicted"/>
<sequence length="261" mass="28705">MVISTLLIAHISFSNSTNGMASTFFIPLLKSGMNLLDCECGSGTITAGLAKVVAPGLVTGVDLELGQIEKARVYAQEQGISNISFRVASIYELPFPDETFDAVFIHALLQHLQTPLKALREINRVLKPGGIIGVRDDDQGGFILAPYSPQMERIIDFLKQFMRHNGGDPCVGRRHRELLRQAGFINVQASATCEYDGILEETQKRGNLAAKLLGQMIETVIDLGWASADEMEELADAARKWGEHPDAFDAIIWYEAVGWKV</sequence>
<organism evidence="2 3">
    <name type="scientific">Desulfoscipio geothermicus DSM 3669</name>
    <dbReference type="NCBI Taxonomy" id="1121426"/>
    <lineage>
        <taxon>Bacteria</taxon>
        <taxon>Bacillati</taxon>
        <taxon>Bacillota</taxon>
        <taxon>Clostridia</taxon>
        <taxon>Eubacteriales</taxon>
        <taxon>Desulfallaceae</taxon>
        <taxon>Desulfoscipio</taxon>
    </lineage>
</organism>
<dbReference type="InterPro" id="IPR029063">
    <property type="entry name" value="SAM-dependent_MTases_sf"/>
</dbReference>
<dbReference type="InterPro" id="IPR013216">
    <property type="entry name" value="Methyltransf_11"/>
</dbReference>
<keyword evidence="2" id="KW-0489">Methyltransferase</keyword>
<dbReference type="Pfam" id="PF08241">
    <property type="entry name" value="Methyltransf_11"/>
    <property type="match status" value="1"/>
</dbReference>
<dbReference type="AlphaFoldDB" id="A0A1I6EMT4"/>
<gene>
    <name evidence="2" type="ORF">SAMN05660706_1703</name>
</gene>
<dbReference type="PANTHER" id="PTHR43591">
    <property type="entry name" value="METHYLTRANSFERASE"/>
    <property type="match status" value="1"/>
</dbReference>
<dbReference type="GO" id="GO:0032259">
    <property type="term" value="P:methylation"/>
    <property type="evidence" value="ECO:0007669"/>
    <property type="project" value="UniProtKB-KW"/>
</dbReference>
<dbReference type="CDD" id="cd02440">
    <property type="entry name" value="AdoMet_MTases"/>
    <property type="match status" value="1"/>
</dbReference>
<dbReference type="GO" id="GO:0008168">
    <property type="term" value="F:methyltransferase activity"/>
    <property type="evidence" value="ECO:0007669"/>
    <property type="project" value="UniProtKB-KW"/>
</dbReference>
<accession>A0A1I6EMT4</accession>
<evidence type="ECO:0000313" key="3">
    <source>
        <dbReference type="Proteomes" id="UP000199584"/>
    </source>
</evidence>
<dbReference type="SUPFAM" id="SSF53335">
    <property type="entry name" value="S-adenosyl-L-methionine-dependent methyltransferases"/>
    <property type="match status" value="1"/>
</dbReference>
<dbReference type="Proteomes" id="UP000199584">
    <property type="component" value="Unassembled WGS sequence"/>
</dbReference>
<dbReference type="Gene3D" id="3.40.50.150">
    <property type="entry name" value="Vaccinia Virus protein VP39"/>
    <property type="match status" value="1"/>
</dbReference>